<organism evidence="10 11">
    <name type="scientific">Microvirga lotononidis</name>
    <dbReference type="NCBI Taxonomy" id="864069"/>
    <lineage>
        <taxon>Bacteria</taxon>
        <taxon>Pseudomonadati</taxon>
        <taxon>Pseudomonadota</taxon>
        <taxon>Alphaproteobacteria</taxon>
        <taxon>Hyphomicrobiales</taxon>
        <taxon>Methylobacteriaceae</taxon>
        <taxon>Microvirga</taxon>
    </lineage>
</organism>
<dbReference type="Gene3D" id="2.30.30.240">
    <property type="entry name" value="PRC-barrel domain"/>
    <property type="match status" value="1"/>
</dbReference>
<dbReference type="InterPro" id="IPR027275">
    <property type="entry name" value="PRC-brl_dom"/>
</dbReference>
<dbReference type="PRINTS" id="PR00604">
    <property type="entry name" value="CYTCHRMECIAB"/>
</dbReference>
<keyword evidence="5 6" id="KW-0408">Iron</keyword>
<dbReference type="EMBL" id="JH660645">
    <property type="protein sequence ID" value="EIM26990.1"/>
    <property type="molecule type" value="Genomic_DNA"/>
</dbReference>
<dbReference type="PROSITE" id="PS51007">
    <property type="entry name" value="CYTC"/>
    <property type="match status" value="1"/>
</dbReference>
<dbReference type="RefSeq" id="WP_009763040.1">
    <property type="nucleotide sequence ID" value="NZ_CP141048.1"/>
</dbReference>
<dbReference type="AlphaFoldDB" id="I4YSP8"/>
<feature type="region of interest" description="Disordered" evidence="7">
    <location>
        <begin position="86"/>
        <end position="215"/>
    </location>
</feature>
<dbReference type="InterPro" id="IPR036909">
    <property type="entry name" value="Cyt_c-like_dom_sf"/>
</dbReference>
<feature type="domain" description="Cytochrome c" evidence="9">
    <location>
        <begin position="408"/>
        <end position="509"/>
    </location>
</feature>
<dbReference type="SUPFAM" id="SSF46626">
    <property type="entry name" value="Cytochrome c"/>
    <property type="match status" value="1"/>
</dbReference>
<evidence type="ECO:0000256" key="2">
    <source>
        <dbReference type="ARBA" id="ARBA00022617"/>
    </source>
</evidence>
<keyword evidence="2 6" id="KW-0349">Heme</keyword>
<dbReference type="eggNOG" id="COG1873">
    <property type="taxonomic scope" value="Bacteria"/>
</dbReference>
<feature type="compositionally biased region" description="Low complexity" evidence="7">
    <location>
        <begin position="161"/>
        <end position="213"/>
    </location>
</feature>
<keyword evidence="4" id="KW-0249">Electron transport</keyword>
<evidence type="ECO:0000256" key="8">
    <source>
        <dbReference type="SAM" id="SignalP"/>
    </source>
</evidence>
<dbReference type="InterPro" id="IPR009056">
    <property type="entry name" value="Cyt_c-like_dom"/>
</dbReference>
<feature type="chain" id="PRO_5003699169" evidence="8">
    <location>
        <begin position="25"/>
        <end position="510"/>
    </location>
</feature>
<accession>I4YSP8</accession>
<evidence type="ECO:0000256" key="4">
    <source>
        <dbReference type="ARBA" id="ARBA00022982"/>
    </source>
</evidence>
<evidence type="ECO:0000313" key="11">
    <source>
        <dbReference type="Proteomes" id="UP000003947"/>
    </source>
</evidence>
<evidence type="ECO:0000256" key="5">
    <source>
        <dbReference type="ARBA" id="ARBA00023004"/>
    </source>
</evidence>
<dbReference type="GO" id="GO:0020037">
    <property type="term" value="F:heme binding"/>
    <property type="evidence" value="ECO:0007669"/>
    <property type="project" value="InterPro"/>
</dbReference>
<dbReference type="HOGENOM" id="CLU_534011_0_0_5"/>
<proteinExistence type="predicted"/>
<name>I4YSP8_9HYPH</name>
<evidence type="ECO:0000256" key="7">
    <source>
        <dbReference type="SAM" id="MobiDB-lite"/>
    </source>
</evidence>
<dbReference type="InterPro" id="IPR011033">
    <property type="entry name" value="PRC_barrel-like_sf"/>
</dbReference>
<dbReference type="SUPFAM" id="SSF50346">
    <property type="entry name" value="PRC-barrel domain"/>
    <property type="match status" value="1"/>
</dbReference>
<feature type="region of interest" description="Disordered" evidence="7">
    <location>
        <begin position="332"/>
        <end position="410"/>
    </location>
</feature>
<evidence type="ECO:0000313" key="10">
    <source>
        <dbReference type="EMBL" id="EIM26990.1"/>
    </source>
</evidence>
<feature type="compositionally biased region" description="Low complexity" evidence="7">
    <location>
        <begin position="356"/>
        <end position="399"/>
    </location>
</feature>
<dbReference type="OrthoDB" id="9805828at2"/>
<evidence type="ECO:0000256" key="1">
    <source>
        <dbReference type="ARBA" id="ARBA00022448"/>
    </source>
</evidence>
<evidence type="ECO:0000256" key="3">
    <source>
        <dbReference type="ARBA" id="ARBA00022723"/>
    </source>
</evidence>
<keyword evidence="11" id="KW-1185">Reference proteome</keyword>
<keyword evidence="3 6" id="KW-0479">Metal-binding</keyword>
<keyword evidence="8" id="KW-0732">Signal</keyword>
<dbReference type="Pfam" id="PF00034">
    <property type="entry name" value="Cytochrom_C"/>
    <property type="match status" value="1"/>
</dbReference>
<feature type="signal peptide" evidence="8">
    <location>
        <begin position="1"/>
        <end position="24"/>
    </location>
</feature>
<dbReference type="GO" id="GO:0046872">
    <property type="term" value="F:metal ion binding"/>
    <property type="evidence" value="ECO:0007669"/>
    <property type="project" value="UniProtKB-KW"/>
</dbReference>
<reference evidence="10 11" key="1">
    <citation type="submission" date="2012-02" db="EMBL/GenBank/DDBJ databases">
        <title>Improved High-Quality Draft sequence of Microvirga sp. WSM3557.</title>
        <authorList>
            <consortium name="US DOE Joint Genome Institute"/>
            <person name="Lucas S."/>
            <person name="Han J."/>
            <person name="Lapidus A."/>
            <person name="Cheng J.-F."/>
            <person name="Goodwin L."/>
            <person name="Pitluck S."/>
            <person name="Peters L."/>
            <person name="Zhang X."/>
            <person name="Detter J.C."/>
            <person name="Han C."/>
            <person name="Tapia R."/>
            <person name="Land M."/>
            <person name="Hauser L."/>
            <person name="Kyrpides N."/>
            <person name="Ivanova N."/>
            <person name="Pagani I."/>
            <person name="Brau L."/>
            <person name="Yates R."/>
            <person name="O'Hara G."/>
            <person name="Rui T."/>
            <person name="Howieson J."/>
            <person name="Reeve W."/>
            <person name="Woyke T."/>
        </authorList>
    </citation>
    <scope>NUCLEOTIDE SEQUENCE [LARGE SCALE GENOMIC DNA]</scope>
    <source>
        <strain evidence="10 11">WSM3557</strain>
    </source>
</reference>
<dbReference type="PANTHER" id="PTHR11961">
    <property type="entry name" value="CYTOCHROME C"/>
    <property type="match status" value="1"/>
</dbReference>
<dbReference type="GO" id="GO:0009055">
    <property type="term" value="F:electron transfer activity"/>
    <property type="evidence" value="ECO:0007669"/>
    <property type="project" value="InterPro"/>
</dbReference>
<dbReference type="PATRIC" id="fig|864069.3.peg.3862"/>
<evidence type="ECO:0000256" key="6">
    <source>
        <dbReference type="PROSITE-ProRule" id="PRU00433"/>
    </source>
</evidence>
<sequence precursor="true">MRVLSAILLSGVALSGLVPAVAHASCAENLTRVQRALPRATSDVKSRVGSLVDEAEAKLKARDAAGCDAATSQALQLLQLPSLPPIQLSTPLAGPQEPARANKPSEPAASAQRASNDPRAGANAGANAAPPPAPGASTPGATSPAAVEAARRSAEPSQRTPGQATQPAPSGGAGQAAQTQPQSQGPSTQVQASAQPPAASALQPGPSAASGAPDTPYFLSSRDLIGSQVVDPENTGRTLGRVANIIIDKVTGRTTYVTLESGGFLGWDRNRVIIPYGILTFSGQWDRPSLRVPASKVENAPQVRDQDIDALLQDPDWRRAVAQYFGTELAENAPNAGGPIGLQANAAPTGPRRPDSGTPTSSSSPTGPFSDPKASPGEGATGPTAATGDPAAAQTAAGSTSGGAGGGADLAHGKAAAQRACAACHTFEKGGPTRVGPNLFGVTARPIAGISDYRYSNALKAHQGNWDQAQLDAFLKSPRGYAPGTYMTFPGIKSDQDRQGVIAYLESLKE</sequence>
<protein>
    <submittedName>
        <fullName evidence="10">Cytochrome c2</fullName>
    </submittedName>
</protein>
<dbReference type="Proteomes" id="UP000003947">
    <property type="component" value="Unassembled WGS sequence"/>
</dbReference>
<dbReference type="Gene3D" id="1.10.760.10">
    <property type="entry name" value="Cytochrome c-like domain"/>
    <property type="match status" value="1"/>
</dbReference>
<dbReference type="InterPro" id="IPR002327">
    <property type="entry name" value="Cyt_c_1A/1B"/>
</dbReference>
<keyword evidence="1" id="KW-0813">Transport</keyword>
<dbReference type="STRING" id="864069.MicloDRAFT_00035440"/>
<evidence type="ECO:0000259" key="9">
    <source>
        <dbReference type="PROSITE" id="PS51007"/>
    </source>
</evidence>
<dbReference type="eggNOG" id="COG3474">
    <property type="taxonomic scope" value="Bacteria"/>
</dbReference>
<gene>
    <name evidence="10" type="ORF">MicloDRAFT_00035440</name>
</gene>
<dbReference type="Pfam" id="PF05239">
    <property type="entry name" value="PRC"/>
    <property type="match status" value="1"/>
</dbReference>
<feature type="compositionally biased region" description="Low complexity" evidence="7">
    <location>
        <begin position="135"/>
        <end position="146"/>
    </location>
</feature>